<protein>
    <submittedName>
        <fullName evidence="1">Uncharacterized protein</fullName>
    </submittedName>
</protein>
<reference evidence="1 2" key="1">
    <citation type="submission" date="2023-02" db="EMBL/GenBank/DDBJ databases">
        <title>LHISI_Scaffold_Assembly.</title>
        <authorList>
            <person name="Stuart O.P."/>
            <person name="Cleave R."/>
            <person name="Magrath M.J.L."/>
            <person name="Mikheyev A.S."/>
        </authorList>
    </citation>
    <scope>NUCLEOTIDE SEQUENCE [LARGE SCALE GENOMIC DNA]</scope>
    <source>
        <strain evidence="1">Daus_M_001</strain>
        <tissue evidence="1">Leg muscle</tissue>
    </source>
</reference>
<name>A0ABQ9G4N2_9NEOP</name>
<dbReference type="Proteomes" id="UP001159363">
    <property type="component" value="Chromosome 14"/>
</dbReference>
<keyword evidence="2" id="KW-1185">Reference proteome</keyword>
<dbReference type="EMBL" id="JARBHB010000015">
    <property type="protein sequence ID" value="KAJ8867425.1"/>
    <property type="molecule type" value="Genomic_DNA"/>
</dbReference>
<comment type="caution">
    <text evidence="1">The sequence shown here is derived from an EMBL/GenBank/DDBJ whole genome shotgun (WGS) entry which is preliminary data.</text>
</comment>
<accession>A0ABQ9G4N2</accession>
<evidence type="ECO:0000313" key="1">
    <source>
        <dbReference type="EMBL" id="KAJ8867425.1"/>
    </source>
</evidence>
<gene>
    <name evidence="1" type="ORF">PR048_031226</name>
</gene>
<proteinExistence type="predicted"/>
<sequence>MNRLMINTCDYLASLAQTRRGSPSSTLGSVVTAYTQSRLGRKPIMNMDRKLSTFPRPAHQGMVGYYEHRWSEQLIGVLSVCPPTRKTGKSQGISCDRKNDAASIPDKFARAELGTHPAQHQRRGSRLQHMQARQLLIRQRPQARDALSKHPCLDLENTPEKLAWKDSLILHIKLSSQYHDVMWRHYEAKGNDDSKYSRQCPSQQHDAIQLVEKKIELACHLPSHGTLVVRLLAFHQGKPGSIPGWVAPDFCMCAPCRTMPLGFLRDLPFPLRFDFGAAPYSPRFTLISSQDLDVMSRRNLFTRSLLFAIGL</sequence>
<evidence type="ECO:0000313" key="2">
    <source>
        <dbReference type="Proteomes" id="UP001159363"/>
    </source>
</evidence>
<organism evidence="1 2">
    <name type="scientific">Dryococelus australis</name>
    <dbReference type="NCBI Taxonomy" id="614101"/>
    <lineage>
        <taxon>Eukaryota</taxon>
        <taxon>Metazoa</taxon>
        <taxon>Ecdysozoa</taxon>
        <taxon>Arthropoda</taxon>
        <taxon>Hexapoda</taxon>
        <taxon>Insecta</taxon>
        <taxon>Pterygota</taxon>
        <taxon>Neoptera</taxon>
        <taxon>Polyneoptera</taxon>
        <taxon>Phasmatodea</taxon>
        <taxon>Verophasmatodea</taxon>
        <taxon>Anareolatae</taxon>
        <taxon>Phasmatidae</taxon>
        <taxon>Eurycanthinae</taxon>
        <taxon>Dryococelus</taxon>
    </lineage>
</organism>